<feature type="chain" id="PRO_5047085541" evidence="1">
    <location>
        <begin position="22"/>
        <end position="135"/>
    </location>
</feature>
<gene>
    <name evidence="2" type="ORF">GCM10022422_08630</name>
</gene>
<feature type="signal peptide" evidence="1">
    <location>
        <begin position="1"/>
        <end position="21"/>
    </location>
</feature>
<evidence type="ECO:0000256" key="1">
    <source>
        <dbReference type="SAM" id="SignalP"/>
    </source>
</evidence>
<keyword evidence="3" id="KW-1185">Reference proteome</keyword>
<name>A0ABP7F0Q0_9FLAO</name>
<keyword evidence="1" id="KW-0732">Signal</keyword>
<dbReference type="Proteomes" id="UP001501367">
    <property type="component" value="Unassembled WGS sequence"/>
</dbReference>
<dbReference type="EMBL" id="BAABDT010000001">
    <property type="protein sequence ID" value="GAA3728892.1"/>
    <property type="molecule type" value="Genomic_DNA"/>
</dbReference>
<comment type="caution">
    <text evidence="2">The sequence shown here is derived from an EMBL/GenBank/DDBJ whole genome shotgun (WGS) entry which is preliminary data.</text>
</comment>
<organism evidence="2 3">
    <name type="scientific">Flavobacterium ginsengisoli</name>
    <dbReference type="NCBI Taxonomy" id="871694"/>
    <lineage>
        <taxon>Bacteria</taxon>
        <taxon>Pseudomonadati</taxon>
        <taxon>Bacteroidota</taxon>
        <taxon>Flavobacteriia</taxon>
        <taxon>Flavobacteriales</taxon>
        <taxon>Flavobacteriaceae</taxon>
        <taxon>Flavobacterium</taxon>
    </lineage>
</organism>
<proteinExistence type="predicted"/>
<evidence type="ECO:0000313" key="2">
    <source>
        <dbReference type="EMBL" id="GAA3728892.1"/>
    </source>
</evidence>
<dbReference type="SUPFAM" id="SSF49464">
    <property type="entry name" value="Carboxypeptidase regulatory domain-like"/>
    <property type="match status" value="1"/>
</dbReference>
<dbReference type="InterPro" id="IPR008969">
    <property type="entry name" value="CarboxyPept-like_regulatory"/>
</dbReference>
<evidence type="ECO:0000313" key="3">
    <source>
        <dbReference type="Proteomes" id="UP001501367"/>
    </source>
</evidence>
<accession>A0ABP7F0Q0</accession>
<protein>
    <submittedName>
        <fullName evidence="2">Uncharacterized protein</fullName>
    </submittedName>
</protein>
<sequence>MPYIMNKILFLLLLFTAFSFAQETDKKNKIIWGFVFEDHLLPAQVEVSVKGTDLKTFTDADGKFSIEAKLDDVLVISPFGGRPIEITVTEKNCYTAHLFRDTGLYYYTKKAARMIKKIKRKAMRKYKQGFYDCDD</sequence>
<reference evidence="3" key="1">
    <citation type="journal article" date="2019" name="Int. J. Syst. Evol. Microbiol.">
        <title>The Global Catalogue of Microorganisms (GCM) 10K type strain sequencing project: providing services to taxonomists for standard genome sequencing and annotation.</title>
        <authorList>
            <consortium name="The Broad Institute Genomics Platform"/>
            <consortium name="The Broad Institute Genome Sequencing Center for Infectious Disease"/>
            <person name="Wu L."/>
            <person name="Ma J."/>
        </authorList>
    </citation>
    <scope>NUCLEOTIDE SEQUENCE [LARGE SCALE GENOMIC DNA]</scope>
    <source>
        <strain evidence="3">JCM 17336</strain>
    </source>
</reference>